<name>A0A0G1L6H5_9BACT</name>
<evidence type="ECO:0000313" key="8">
    <source>
        <dbReference type="EMBL" id="KKT91581.1"/>
    </source>
</evidence>
<dbReference type="InterPro" id="IPR005905">
    <property type="entry name" value="D_ala_D_ala"/>
</dbReference>
<accession>A0A0G1L6H5</accession>
<dbReference type="GO" id="GO:0005524">
    <property type="term" value="F:ATP binding"/>
    <property type="evidence" value="ECO:0007669"/>
    <property type="project" value="UniProtKB-UniRule"/>
</dbReference>
<keyword evidence="4" id="KW-0133">Cell shape</keyword>
<dbReference type="PROSITE" id="PS50975">
    <property type="entry name" value="ATP_GRASP"/>
    <property type="match status" value="1"/>
</dbReference>
<keyword evidence="5" id="KW-0460">Magnesium</keyword>
<comment type="catalytic activity">
    <reaction evidence="4">
        <text>2 D-alanine + ATP = D-alanyl-D-alanine + ADP + phosphate + H(+)</text>
        <dbReference type="Rhea" id="RHEA:11224"/>
        <dbReference type="ChEBI" id="CHEBI:15378"/>
        <dbReference type="ChEBI" id="CHEBI:30616"/>
        <dbReference type="ChEBI" id="CHEBI:43474"/>
        <dbReference type="ChEBI" id="CHEBI:57416"/>
        <dbReference type="ChEBI" id="CHEBI:57822"/>
        <dbReference type="ChEBI" id="CHEBI:456216"/>
        <dbReference type="EC" id="6.3.2.4"/>
    </reaction>
</comment>
<comment type="similarity">
    <text evidence="1 4">Belongs to the D-alanine--D-alanine ligase family.</text>
</comment>
<dbReference type="NCBIfam" id="NF002378">
    <property type="entry name" value="PRK01372.1"/>
    <property type="match status" value="1"/>
</dbReference>
<keyword evidence="4" id="KW-0963">Cytoplasm</keyword>
<evidence type="ECO:0000256" key="4">
    <source>
        <dbReference type="HAMAP-Rule" id="MF_00047"/>
    </source>
</evidence>
<keyword evidence="2 4" id="KW-0436">Ligase</keyword>
<feature type="binding site" evidence="5">
    <location>
        <position position="257"/>
    </location>
    <ligand>
        <name>Mg(2+)</name>
        <dbReference type="ChEBI" id="CHEBI:18420"/>
        <label>1</label>
    </ligand>
</feature>
<dbReference type="InterPro" id="IPR016185">
    <property type="entry name" value="PreATP-grasp_dom_sf"/>
</dbReference>
<dbReference type="Gene3D" id="3.40.50.20">
    <property type="match status" value="1"/>
</dbReference>
<dbReference type="EMBL" id="LCKF01000010">
    <property type="protein sequence ID" value="KKT91581.1"/>
    <property type="molecule type" value="Genomic_DNA"/>
</dbReference>
<organism evidence="8 9">
    <name type="scientific">Candidatus Jorgensenbacteria bacterium GW2011_GWA2_45_13</name>
    <dbReference type="NCBI Taxonomy" id="1618662"/>
    <lineage>
        <taxon>Bacteria</taxon>
        <taxon>Candidatus Joergenseniibacteriota</taxon>
    </lineage>
</organism>
<dbReference type="Gene3D" id="3.30.470.20">
    <property type="entry name" value="ATP-grasp fold, B domain"/>
    <property type="match status" value="1"/>
</dbReference>
<dbReference type="InterPro" id="IPR011095">
    <property type="entry name" value="Dala_Dala_lig_C"/>
</dbReference>
<gene>
    <name evidence="4" type="primary">ddl</name>
    <name evidence="8" type="ORF">UW92_C0010G0010</name>
</gene>
<comment type="pathway">
    <text evidence="4">Cell wall biogenesis; peptidoglycan biosynthesis.</text>
</comment>
<keyword evidence="6" id="KW-0547">Nucleotide-binding</keyword>
<dbReference type="Proteomes" id="UP000033966">
    <property type="component" value="Unassembled WGS sequence"/>
</dbReference>
<dbReference type="GO" id="GO:0009252">
    <property type="term" value="P:peptidoglycan biosynthetic process"/>
    <property type="evidence" value="ECO:0007669"/>
    <property type="project" value="UniProtKB-UniRule"/>
</dbReference>
<evidence type="ECO:0000256" key="5">
    <source>
        <dbReference type="PIRSR" id="PIRSR039102-3"/>
    </source>
</evidence>
<keyword evidence="4" id="KW-0573">Peptidoglycan synthesis</keyword>
<dbReference type="GO" id="GO:0071555">
    <property type="term" value="P:cell wall organization"/>
    <property type="evidence" value="ECO:0007669"/>
    <property type="project" value="UniProtKB-KW"/>
</dbReference>
<dbReference type="SUPFAM" id="SSF56059">
    <property type="entry name" value="Glutathione synthetase ATP-binding domain-like"/>
    <property type="match status" value="1"/>
</dbReference>
<feature type="domain" description="ATP-grasp" evidence="7">
    <location>
        <begin position="80"/>
        <end position="290"/>
    </location>
</feature>
<keyword evidence="6" id="KW-0067">ATP-binding</keyword>
<evidence type="ECO:0000259" key="7">
    <source>
        <dbReference type="PROSITE" id="PS50975"/>
    </source>
</evidence>
<dbReference type="GO" id="GO:0005737">
    <property type="term" value="C:cytoplasm"/>
    <property type="evidence" value="ECO:0007669"/>
    <property type="project" value="UniProtKB-SubCell"/>
</dbReference>
<dbReference type="HAMAP" id="MF_00047">
    <property type="entry name" value="Dala_Dala_lig"/>
    <property type="match status" value="1"/>
</dbReference>
<evidence type="ECO:0000256" key="2">
    <source>
        <dbReference type="ARBA" id="ARBA00022598"/>
    </source>
</evidence>
<feature type="binding site" evidence="5">
    <location>
        <position position="244"/>
    </location>
    <ligand>
        <name>Mg(2+)</name>
        <dbReference type="ChEBI" id="CHEBI:18420"/>
        <label>1</label>
    </ligand>
</feature>
<evidence type="ECO:0000256" key="1">
    <source>
        <dbReference type="ARBA" id="ARBA00010871"/>
    </source>
</evidence>
<keyword evidence="5" id="KW-0479">Metal-binding</keyword>
<comment type="cofactor">
    <cofactor evidence="5">
        <name>Mg(2+)</name>
        <dbReference type="ChEBI" id="CHEBI:18420"/>
    </cofactor>
    <cofactor evidence="5">
        <name>Mn(2+)</name>
        <dbReference type="ChEBI" id="CHEBI:29035"/>
    </cofactor>
    <text evidence="5">Binds 2 magnesium or manganese ions per subunit.</text>
</comment>
<dbReference type="PIRSF" id="PIRSF039102">
    <property type="entry name" value="Ddl/VanB"/>
    <property type="match status" value="1"/>
</dbReference>
<comment type="subcellular location">
    <subcellularLocation>
        <location evidence="4">Cytoplasm</location>
    </subcellularLocation>
</comment>
<reference evidence="8 9" key="1">
    <citation type="journal article" date="2015" name="Nature">
        <title>rRNA introns, odd ribosomes, and small enigmatic genomes across a large radiation of phyla.</title>
        <authorList>
            <person name="Brown C.T."/>
            <person name="Hug L.A."/>
            <person name="Thomas B.C."/>
            <person name="Sharon I."/>
            <person name="Castelle C.J."/>
            <person name="Singh A."/>
            <person name="Wilkins M.J."/>
            <person name="Williams K.H."/>
            <person name="Banfield J.F."/>
        </authorList>
    </citation>
    <scope>NUCLEOTIDE SEQUENCE [LARGE SCALE GENOMIC DNA]</scope>
</reference>
<dbReference type="Pfam" id="PF07478">
    <property type="entry name" value="Dala_Dala_lig_C"/>
    <property type="match status" value="1"/>
</dbReference>
<feature type="binding site" evidence="5">
    <location>
        <position position="257"/>
    </location>
    <ligand>
        <name>Mg(2+)</name>
        <dbReference type="ChEBI" id="CHEBI:18420"/>
        <label>2</label>
    </ligand>
</feature>
<dbReference type="Gene3D" id="3.30.1490.20">
    <property type="entry name" value="ATP-grasp fold, A domain"/>
    <property type="match status" value="1"/>
</dbReference>
<proteinExistence type="inferred from homology"/>
<dbReference type="GO" id="GO:0046872">
    <property type="term" value="F:metal ion binding"/>
    <property type="evidence" value="ECO:0007669"/>
    <property type="project" value="UniProtKB-KW"/>
</dbReference>
<dbReference type="PATRIC" id="fig|1618662.3.peg.253"/>
<protein>
    <recommendedName>
        <fullName evidence="4">D-alanine--D-alanine ligase</fullName>
        <ecNumber evidence="4">6.3.2.4</ecNumber>
    </recommendedName>
    <alternativeName>
        <fullName evidence="4">D-Ala-D-Ala ligase</fullName>
    </alternativeName>
    <alternativeName>
        <fullName evidence="4">D-alanylalanine synthetase</fullName>
    </alternativeName>
</protein>
<evidence type="ECO:0000313" key="9">
    <source>
        <dbReference type="Proteomes" id="UP000033966"/>
    </source>
</evidence>
<keyword evidence="5" id="KW-0464">Manganese</keyword>
<keyword evidence="3 4" id="KW-0961">Cell wall biogenesis/degradation</keyword>
<dbReference type="PANTHER" id="PTHR23132">
    <property type="entry name" value="D-ALANINE--D-ALANINE LIGASE"/>
    <property type="match status" value="1"/>
</dbReference>
<comment type="caution">
    <text evidence="8">The sequence shown here is derived from an EMBL/GenBank/DDBJ whole genome shotgun (WGS) entry which is preliminary data.</text>
</comment>
<evidence type="ECO:0000256" key="3">
    <source>
        <dbReference type="ARBA" id="ARBA00023316"/>
    </source>
</evidence>
<dbReference type="GO" id="GO:0008716">
    <property type="term" value="F:D-alanine-D-alanine ligase activity"/>
    <property type="evidence" value="ECO:0007669"/>
    <property type="project" value="UniProtKB-UniRule"/>
</dbReference>
<dbReference type="InterPro" id="IPR011761">
    <property type="entry name" value="ATP-grasp"/>
</dbReference>
<comment type="function">
    <text evidence="4">Cell wall formation.</text>
</comment>
<sequence>MVLDALKKTYETTNVFIDRAGKWNIHPADLKFFADYAFIALHGSYGEDGSVQRELEDHHIPYTGSDSLASALGMNKFLSLRLFRDAGLRIPHTLLFMRSAWCNDSKRIIQKTLHYLHFPLVVKPNREGSSVGVSIVKNKEELAEAFGNCFSFSRDVLTEEFIKGREFTCGVLDHGWGESAYALLPTEIIPRVSHFFDYRAKYEIGGSFEVTPPVGLSRTIMREIRDTAVRAHRLIGASGFSRTDFILDENGKLHTIEINTIPGLTGESLLPKAASAGNISFSELIEKIIHAALFRYGKNFDF</sequence>
<dbReference type="InterPro" id="IPR013815">
    <property type="entry name" value="ATP_grasp_subdomain_1"/>
</dbReference>
<dbReference type="EC" id="6.3.2.4" evidence="4"/>
<dbReference type="UniPathway" id="UPA00219"/>
<dbReference type="GO" id="GO:0008360">
    <property type="term" value="P:regulation of cell shape"/>
    <property type="evidence" value="ECO:0007669"/>
    <property type="project" value="UniProtKB-KW"/>
</dbReference>
<dbReference type="SUPFAM" id="SSF52440">
    <property type="entry name" value="PreATP-grasp domain"/>
    <property type="match status" value="1"/>
</dbReference>
<dbReference type="AlphaFoldDB" id="A0A0G1L6H5"/>
<feature type="binding site" evidence="5">
    <location>
        <position position="259"/>
    </location>
    <ligand>
        <name>Mg(2+)</name>
        <dbReference type="ChEBI" id="CHEBI:18420"/>
        <label>2</label>
    </ligand>
</feature>
<evidence type="ECO:0000256" key="6">
    <source>
        <dbReference type="PROSITE-ProRule" id="PRU00409"/>
    </source>
</evidence>
<dbReference type="PANTHER" id="PTHR23132:SF23">
    <property type="entry name" value="D-ALANINE--D-ALANINE LIGASE B"/>
    <property type="match status" value="1"/>
</dbReference>